<proteinExistence type="predicted"/>
<dbReference type="Proteomes" id="UP000314294">
    <property type="component" value="Unassembled WGS sequence"/>
</dbReference>
<evidence type="ECO:0000256" key="1">
    <source>
        <dbReference type="SAM" id="MobiDB-lite"/>
    </source>
</evidence>
<feature type="region of interest" description="Disordered" evidence="1">
    <location>
        <begin position="1"/>
        <end position="34"/>
    </location>
</feature>
<dbReference type="EMBL" id="SRLO01003244">
    <property type="protein sequence ID" value="TNN31680.1"/>
    <property type="molecule type" value="Genomic_DNA"/>
</dbReference>
<feature type="compositionally biased region" description="Low complexity" evidence="1">
    <location>
        <begin position="57"/>
        <end position="69"/>
    </location>
</feature>
<comment type="caution">
    <text evidence="2">The sequence shown here is derived from an EMBL/GenBank/DDBJ whole genome shotgun (WGS) entry which is preliminary data.</text>
</comment>
<protein>
    <submittedName>
        <fullName evidence="2">Uncharacterized protein</fullName>
    </submittedName>
</protein>
<accession>A0A4Z2ESS0</accession>
<sequence>MEAGLNASSRHSEPTCASSVKRKGKGPAWARRPRLAPQAAGGLGEWTLVMGGGGQTKASGAEGAKSSGAPPQRYVGGALRRRFTALIRQSLLVEQQRLHAAVFEFWYLVGDDLRQHLGELHAERLVHEGVEADLEKTLHHLEEAGRSGVRGQGSGVIRTATTGGPGLKTLLHQRNLFYVYVKK</sequence>
<gene>
    <name evidence="2" type="ORF">EYF80_058162</name>
</gene>
<reference evidence="2 3" key="1">
    <citation type="submission" date="2019-03" db="EMBL/GenBank/DDBJ databases">
        <title>First draft genome of Liparis tanakae, snailfish: a comprehensive survey of snailfish specific genes.</title>
        <authorList>
            <person name="Kim W."/>
            <person name="Song I."/>
            <person name="Jeong J.-H."/>
            <person name="Kim D."/>
            <person name="Kim S."/>
            <person name="Ryu S."/>
            <person name="Song J.Y."/>
            <person name="Lee S.K."/>
        </authorList>
    </citation>
    <scope>NUCLEOTIDE SEQUENCE [LARGE SCALE GENOMIC DNA]</scope>
    <source>
        <tissue evidence="2">Muscle</tissue>
    </source>
</reference>
<keyword evidence="3" id="KW-1185">Reference proteome</keyword>
<evidence type="ECO:0000313" key="3">
    <source>
        <dbReference type="Proteomes" id="UP000314294"/>
    </source>
</evidence>
<name>A0A4Z2ESS0_9TELE</name>
<evidence type="ECO:0000313" key="2">
    <source>
        <dbReference type="EMBL" id="TNN31680.1"/>
    </source>
</evidence>
<organism evidence="2 3">
    <name type="scientific">Liparis tanakae</name>
    <name type="common">Tanaka's snailfish</name>
    <dbReference type="NCBI Taxonomy" id="230148"/>
    <lineage>
        <taxon>Eukaryota</taxon>
        <taxon>Metazoa</taxon>
        <taxon>Chordata</taxon>
        <taxon>Craniata</taxon>
        <taxon>Vertebrata</taxon>
        <taxon>Euteleostomi</taxon>
        <taxon>Actinopterygii</taxon>
        <taxon>Neopterygii</taxon>
        <taxon>Teleostei</taxon>
        <taxon>Neoteleostei</taxon>
        <taxon>Acanthomorphata</taxon>
        <taxon>Eupercaria</taxon>
        <taxon>Perciformes</taxon>
        <taxon>Cottioidei</taxon>
        <taxon>Cottales</taxon>
        <taxon>Liparidae</taxon>
        <taxon>Liparis</taxon>
    </lineage>
</organism>
<dbReference type="AlphaFoldDB" id="A0A4Z2ESS0"/>
<feature type="region of interest" description="Disordered" evidence="1">
    <location>
        <begin position="54"/>
        <end position="74"/>
    </location>
</feature>